<dbReference type="GO" id="GO:0016020">
    <property type="term" value="C:membrane"/>
    <property type="evidence" value="ECO:0007669"/>
    <property type="project" value="TreeGrafter"/>
</dbReference>
<evidence type="ECO:0000256" key="2">
    <source>
        <dbReference type="ARBA" id="ARBA00022840"/>
    </source>
</evidence>
<dbReference type="GO" id="GO:0004467">
    <property type="term" value="F:long-chain fatty acid-CoA ligase activity"/>
    <property type="evidence" value="ECO:0007669"/>
    <property type="project" value="TreeGrafter"/>
</dbReference>
<keyword evidence="2" id="KW-0067">ATP-binding</keyword>
<evidence type="ECO:0000259" key="3">
    <source>
        <dbReference type="Pfam" id="PF00501"/>
    </source>
</evidence>
<dbReference type="PRINTS" id="PR00154">
    <property type="entry name" value="AMPBINDING"/>
</dbReference>
<dbReference type="Gene3D" id="3.40.50.12780">
    <property type="entry name" value="N-terminal domain of ligase-like"/>
    <property type="match status" value="2"/>
</dbReference>
<dbReference type="InterPro" id="IPR000873">
    <property type="entry name" value="AMP-dep_synth/lig_dom"/>
</dbReference>
<name>A0A7H0VBQ9_9FLAO</name>
<evidence type="ECO:0000313" key="5">
    <source>
        <dbReference type="Proteomes" id="UP000516305"/>
    </source>
</evidence>
<reference evidence="4 5" key="1">
    <citation type="submission" date="2020-08" db="EMBL/GenBank/DDBJ databases">
        <title>Croceimicrobium hydrocarbonivorans gen. nov., sp. nov., a novel marine bacterium isolated from a bacterial consortium that degrades polyethylene terephthalate.</title>
        <authorList>
            <person name="Liu R."/>
        </authorList>
    </citation>
    <scope>NUCLEOTIDE SEQUENCE [LARGE SCALE GENOMIC DNA]</scope>
    <source>
        <strain evidence="4 5">A20-9</strain>
    </source>
</reference>
<keyword evidence="1" id="KW-0547">Nucleotide-binding</keyword>
<dbReference type="EMBL" id="CP060139">
    <property type="protein sequence ID" value="QNR23157.1"/>
    <property type="molecule type" value="Genomic_DNA"/>
</dbReference>
<dbReference type="InterPro" id="IPR020845">
    <property type="entry name" value="AMP-binding_CS"/>
</dbReference>
<dbReference type="Proteomes" id="UP000516305">
    <property type="component" value="Chromosome"/>
</dbReference>
<protein>
    <submittedName>
        <fullName evidence="4">Long-chain fatty acid--CoA ligase</fullName>
    </submittedName>
</protein>
<dbReference type="PANTHER" id="PTHR43272">
    <property type="entry name" value="LONG-CHAIN-FATTY-ACID--COA LIGASE"/>
    <property type="match status" value="1"/>
</dbReference>
<evidence type="ECO:0000313" key="4">
    <source>
        <dbReference type="EMBL" id="QNR23157.1"/>
    </source>
</evidence>
<evidence type="ECO:0000256" key="1">
    <source>
        <dbReference type="ARBA" id="ARBA00022741"/>
    </source>
</evidence>
<dbReference type="CDD" id="cd05907">
    <property type="entry name" value="VL_LC_FACS_like"/>
    <property type="match status" value="1"/>
</dbReference>
<keyword evidence="5" id="KW-1185">Reference proteome</keyword>
<dbReference type="InterPro" id="IPR020459">
    <property type="entry name" value="AMP-binding"/>
</dbReference>
<dbReference type="RefSeq" id="WP_210757693.1">
    <property type="nucleotide sequence ID" value="NZ_CP060139.1"/>
</dbReference>
<dbReference type="Pfam" id="PF00501">
    <property type="entry name" value="AMP-binding"/>
    <property type="match status" value="1"/>
</dbReference>
<keyword evidence="4" id="KW-0436">Ligase</keyword>
<feature type="domain" description="AMP-dependent synthetase/ligase" evidence="3">
    <location>
        <begin position="30"/>
        <end position="419"/>
    </location>
</feature>
<dbReference type="GO" id="GO:0005524">
    <property type="term" value="F:ATP binding"/>
    <property type="evidence" value="ECO:0007669"/>
    <property type="project" value="UniProtKB-KW"/>
</dbReference>
<dbReference type="AlphaFoldDB" id="A0A7H0VBQ9"/>
<dbReference type="PANTHER" id="PTHR43272:SF33">
    <property type="entry name" value="AMP-BINDING DOMAIN-CONTAINING PROTEIN-RELATED"/>
    <property type="match status" value="1"/>
</dbReference>
<dbReference type="KEGG" id="chyd:H4K34_12320"/>
<gene>
    <name evidence="4" type="ORF">H4K34_12320</name>
</gene>
<sequence>MKGDTPTRLFDFPRFQLNNKPLADSLATKVDGKWKKISTQEYVDMSDQFGRALIEAGLQPGDKVAVASTNNRWEWNILDIGTLQAGCVDVPVYPTISEDDYEYIFNDAGVKLVFVSDLALYEKIIHIKDKVAGLAEIYTFDQVPNAPNWMDFMAMGESNTHQEVLEQRMKAVKTEDLATLIYTSGTTGRPKGVMLSHQNIASNSLDSFPRIPTKGDNELALSFLPLCHVYERMLIYLYCYACVPIYYAESMDSIGDNIRELKPTIFTAVPRLLEKIYDRIVAKGSELTGIKKKLFFWAIELGEEYELTGKGGLYKMKLAIVRKLIFSKWMEALGGRVKAIASGSAALNPRLIRIFSAAGVNIQEGYGLTETSPVISVNGPDVDQKRIGTVGRLIRNVEVKIAEDGEILCKGPNVMLGYYNKPEATAEVLSEDGWFHTGDIGEFVDGDFLKITDRKKEIFKTSGGKYIAPQLMETRFKESHFIEQIMVIGEGEKHPAAIVQPDFEFLKSYCKRKGLDYGSDKEVIQNEKIKARIFQDVEAINRHFGKWEQVKKIELSDHAWTVDSGELTPTMKLKRRIVQSLHQDHYERIYGHKPGK</sequence>
<proteinExistence type="predicted"/>
<dbReference type="InterPro" id="IPR042099">
    <property type="entry name" value="ANL_N_sf"/>
</dbReference>
<organism evidence="4 5">
    <name type="scientific">Croceimicrobium hydrocarbonivorans</name>
    <dbReference type="NCBI Taxonomy" id="2761580"/>
    <lineage>
        <taxon>Bacteria</taxon>
        <taxon>Pseudomonadati</taxon>
        <taxon>Bacteroidota</taxon>
        <taxon>Flavobacteriia</taxon>
        <taxon>Flavobacteriales</taxon>
        <taxon>Owenweeksiaceae</taxon>
        <taxon>Croceimicrobium</taxon>
    </lineage>
</organism>
<dbReference type="PROSITE" id="PS00455">
    <property type="entry name" value="AMP_BINDING"/>
    <property type="match status" value="1"/>
</dbReference>
<accession>A0A7H0VBQ9</accession>
<dbReference type="SUPFAM" id="SSF56801">
    <property type="entry name" value="Acetyl-CoA synthetase-like"/>
    <property type="match status" value="1"/>
</dbReference>